<dbReference type="SMART" id="SM00717">
    <property type="entry name" value="SANT"/>
    <property type="match status" value="1"/>
</dbReference>
<evidence type="ECO:0000313" key="3">
    <source>
        <dbReference type="EMBL" id="QDZ21089.1"/>
    </source>
</evidence>
<dbReference type="InterPro" id="IPR017884">
    <property type="entry name" value="SANT_dom"/>
</dbReference>
<dbReference type="PANTHER" id="PTHR22929">
    <property type="entry name" value="RNA POLYMERASE III TRANSCRIPTION INITIATION FACTOR B"/>
    <property type="match status" value="1"/>
</dbReference>
<dbReference type="GO" id="GO:0070898">
    <property type="term" value="P:RNA polymerase III preinitiation complex assembly"/>
    <property type="evidence" value="ECO:0007669"/>
    <property type="project" value="TreeGrafter"/>
</dbReference>
<reference evidence="3 4" key="1">
    <citation type="submission" date="2018-07" db="EMBL/GenBank/DDBJ databases">
        <title>The complete nuclear genome of the prasinophyte Chloropicon primus (CCMP1205).</title>
        <authorList>
            <person name="Pombert J.-F."/>
            <person name="Otis C."/>
            <person name="Turmel M."/>
            <person name="Lemieux C."/>
        </authorList>
    </citation>
    <scope>NUCLEOTIDE SEQUENCE [LARGE SCALE GENOMIC DNA]</scope>
    <source>
        <strain evidence="3 4">CCMP1205</strain>
    </source>
</reference>
<feature type="compositionally biased region" description="Low complexity" evidence="1">
    <location>
        <begin position="134"/>
        <end position="152"/>
    </location>
</feature>
<dbReference type="GO" id="GO:0003743">
    <property type="term" value="F:translation initiation factor activity"/>
    <property type="evidence" value="ECO:0007669"/>
    <property type="project" value="UniProtKB-KW"/>
</dbReference>
<dbReference type="Pfam" id="PF15963">
    <property type="entry name" value="Myb_DNA-bind_7"/>
    <property type="match status" value="1"/>
</dbReference>
<feature type="domain" description="SANT" evidence="2">
    <location>
        <begin position="385"/>
        <end position="436"/>
    </location>
</feature>
<dbReference type="STRING" id="1764295.A0A5B8ML15"/>
<name>A0A5B8ML15_9CHLO</name>
<dbReference type="InterPro" id="IPR009057">
    <property type="entry name" value="Homeodomain-like_sf"/>
</dbReference>
<feature type="compositionally biased region" description="Basic and acidic residues" evidence="1">
    <location>
        <begin position="294"/>
        <end position="318"/>
    </location>
</feature>
<keyword evidence="4" id="KW-1185">Reference proteome</keyword>
<protein>
    <submittedName>
        <fullName evidence="3">Subunit of Bdp1 transcription initiation factor TFIIIB</fullName>
    </submittedName>
</protein>
<feature type="compositionally biased region" description="Basic and acidic residues" evidence="1">
    <location>
        <begin position="44"/>
        <end position="59"/>
    </location>
</feature>
<keyword evidence="3" id="KW-0648">Protein biosynthesis</keyword>
<dbReference type="Proteomes" id="UP000316726">
    <property type="component" value="Chromosome 5"/>
</dbReference>
<sequence length="473" mass="50880">MSFLLSSFSLPKRAKRKEEGREGSKDGGKEARDAPSPAASLGRKRGEGRDVHVHGDVDVKGGAGLSSKGREGKGEARGRREGEGGGEGKSERGVRSTRSSARNAKVVEKDAGGSPKLTKQTSEAAKLAKHAKRSSSSSKTKSVSKSGGPSSSKGKKKGSGRTLRGGEKDKSSEKSEDVSASAKQAAPGREVTGRAIVPLEPQEAPDVSRDDPLWSSKVETQRRASTVQKVVKKASRMNNKRQRGTGRQVETQAKKPLSAMTLKEIIKQSVEADRTENRKRPRVPRGSAAAAQEAAKEGEAAEGGKGKGASRDGGRAEGSHSGVAGAGPSSSKDSIAPQVQVVDGQIVINRESLSVKAQVETVMKPERRVEESGNKLSAFSYSGYLAPEKWTKEDTDKFYKALEQFGTDFGTIQKFFPKRERKQIKSKFRREEKGNPEKIEKALDTHRGMSAEVCVENLKKLVELMQRAEQDNS</sequence>
<feature type="compositionally biased region" description="Basic residues" evidence="1">
    <location>
        <begin position="230"/>
        <end position="244"/>
    </location>
</feature>
<evidence type="ECO:0000259" key="2">
    <source>
        <dbReference type="PROSITE" id="PS51293"/>
    </source>
</evidence>
<feature type="compositionally biased region" description="Basic and acidic residues" evidence="1">
    <location>
        <begin position="68"/>
        <end position="94"/>
    </location>
</feature>
<dbReference type="Gene3D" id="1.10.10.60">
    <property type="entry name" value="Homeodomain-like"/>
    <property type="match status" value="1"/>
</dbReference>
<dbReference type="SUPFAM" id="SSF46689">
    <property type="entry name" value="Homeodomain-like"/>
    <property type="match status" value="1"/>
</dbReference>
<dbReference type="EMBL" id="CP031038">
    <property type="protein sequence ID" value="QDZ21089.1"/>
    <property type="molecule type" value="Genomic_DNA"/>
</dbReference>
<dbReference type="PANTHER" id="PTHR22929:SF0">
    <property type="entry name" value="TRANSCRIPTION FACTOR TFIIIB COMPONENT B'' HOMOLOG"/>
    <property type="match status" value="1"/>
</dbReference>
<dbReference type="PROSITE" id="PS51293">
    <property type="entry name" value="SANT"/>
    <property type="match status" value="1"/>
</dbReference>
<dbReference type="GO" id="GO:0000126">
    <property type="term" value="C:transcription factor TFIIIB complex"/>
    <property type="evidence" value="ECO:0007669"/>
    <property type="project" value="TreeGrafter"/>
</dbReference>
<accession>A0A5B8ML15</accession>
<dbReference type="AlphaFoldDB" id="A0A5B8ML15"/>
<dbReference type="OrthoDB" id="272624at2759"/>
<proteinExistence type="predicted"/>
<evidence type="ECO:0000256" key="1">
    <source>
        <dbReference type="SAM" id="MobiDB-lite"/>
    </source>
</evidence>
<feature type="region of interest" description="Disordered" evidence="1">
    <location>
        <begin position="1"/>
        <end position="337"/>
    </location>
</feature>
<evidence type="ECO:0000313" key="4">
    <source>
        <dbReference type="Proteomes" id="UP000316726"/>
    </source>
</evidence>
<feature type="compositionally biased region" description="Basic and acidic residues" evidence="1">
    <location>
        <begin position="16"/>
        <end position="33"/>
    </location>
</feature>
<keyword evidence="3" id="KW-0396">Initiation factor</keyword>
<feature type="compositionally biased region" description="Basic and acidic residues" evidence="1">
    <location>
        <begin position="164"/>
        <end position="177"/>
    </location>
</feature>
<dbReference type="InterPro" id="IPR039467">
    <property type="entry name" value="TFIIIB_B''_Myb"/>
</dbReference>
<dbReference type="CDD" id="cd00167">
    <property type="entry name" value="SANT"/>
    <property type="match status" value="1"/>
</dbReference>
<organism evidence="3 4">
    <name type="scientific">Chloropicon primus</name>
    <dbReference type="NCBI Taxonomy" id="1764295"/>
    <lineage>
        <taxon>Eukaryota</taxon>
        <taxon>Viridiplantae</taxon>
        <taxon>Chlorophyta</taxon>
        <taxon>Chloropicophyceae</taxon>
        <taxon>Chloropicales</taxon>
        <taxon>Chloropicaceae</taxon>
        <taxon>Chloropicon</taxon>
    </lineage>
</organism>
<dbReference type="GO" id="GO:0001156">
    <property type="term" value="F:TFIIIC-class transcription factor complex binding"/>
    <property type="evidence" value="ECO:0007669"/>
    <property type="project" value="TreeGrafter"/>
</dbReference>
<feature type="compositionally biased region" description="Basic and acidic residues" evidence="1">
    <location>
        <begin position="264"/>
        <end position="278"/>
    </location>
</feature>
<gene>
    <name evidence="3" type="ORF">A3770_05p36070</name>
</gene>
<dbReference type="InterPro" id="IPR001005">
    <property type="entry name" value="SANT/Myb"/>
</dbReference>